<evidence type="ECO:0008006" key="3">
    <source>
        <dbReference type="Google" id="ProtNLM"/>
    </source>
</evidence>
<dbReference type="Proteomes" id="UP000077266">
    <property type="component" value="Unassembled WGS sequence"/>
</dbReference>
<dbReference type="AlphaFoldDB" id="A0A165MVJ4"/>
<sequence length="209" mass="24537">MWLISIIQQAPSLERLSWDGSWLGDELGHVAVQRPTIAQVLEEVENQVQKLAVHTIAFELDRRRIRLGPMASFTHLRSLECTALTLFSLHAPPPHLEKLIVTKISVHVDRPYRSLDPARAQLFDVVSFLKRRVAFWRSRETLFLTRIYLWDDVDANCLSAWRVAVFILNESLDVDICVNLRLSWSLEPRYRTMFRAGRDRQRVLWRNFM</sequence>
<protein>
    <recommendedName>
        <fullName evidence="3">F-box domain-containing protein</fullName>
    </recommendedName>
</protein>
<keyword evidence="2" id="KW-1185">Reference proteome</keyword>
<organism evidence="1 2">
    <name type="scientific">Exidia glandulosa HHB12029</name>
    <dbReference type="NCBI Taxonomy" id="1314781"/>
    <lineage>
        <taxon>Eukaryota</taxon>
        <taxon>Fungi</taxon>
        <taxon>Dikarya</taxon>
        <taxon>Basidiomycota</taxon>
        <taxon>Agaricomycotina</taxon>
        <taxon>Agaricomycetes</taxon>
        <taxon>Auriculariales</taxon>
        <taxon>Exidiaceae</taxon>
        <taxon>Exidia</taxon>
    </lineage>
</organism>
<gene>
    <name evidence="1" type="ORF">EXIGLDRAFT_205684</name>
</gene>
<name>A0A165MVJ4_EXIGL</name>
<evidence type="ECO:0000313" key="2">
    <source>
        <dbReference type="Proteomes" id="UP000077266"/>
    </source>
</evidence>
<dbReference type="InParanoid" id="A0A165MVJ4"/>
<evidence type="ECO:0000313" key="1">
    <source>
        <dbReference type="EMBL" id="KZV99825.1"/>
    </source>
</evidence>
<reference evidence="1 2" key="1">
    <citation type="journal article" date="2016" name="Mol. Biol. Evol.">
        <title>Comparative Genomics of Early-Diverging Mushroom-Forming Fungi Provides Insights into the Origins of Lignocellulose Decay Capabilities.</title>
        <authorList>
            <person name="Nagy L.G."/>
            <person name="Riley R."/>
            <person name="Tritt A."/>
            <person name="Adam C."/>
            <person name="Daum C."/>
            <person name="Floudas D."/>
            <person name="Sun H."/>
            <person name="Yadav J.S."/>
            <person name="Pangilinan J."/>
            <person name="Larsson K.H."/>
            <person name="Matsuura K."/>
            <person name="Barry K."/>
            <person name="Labutti K."/>
            <person name="Kuo R."/>
            <person name="Ohm R.A."/>
            <person name="Bhattacharya S.S."/>
            <person name="Shirouzu T."/>
            <person name="Yoshinaga Y."/>
            <person name="Martin F.M."/>
            <person name="Grigoriev I.V."/>
            <person name="Hibbett D.S."/>
        </authorList>
    </citation>
    <scope>NUCLEOTIDE SEQUENCE [LARGE SCALE GENOMIC DNA]</scope>
    <source>
        <strain evidence="1 2">HHB12029</strain>
    </source>
</reference>
<dbReference type="EMBL" id="KV425906">
    <property type="protein sequence ID" value="KZV99825.1"/>
    <property type="molecule type" value="Genomic_DNA"/>
</dbReference>
<accession>A0A165MVJ4</accession>
<proteinExistence type="predicted"/>